<dbReference type="AlphaFoldDB" id="A0A2S7I2Q7"/>
<proteinExistence type="predicted"/>
<protein>
    <submittedName>
        <fullName evidence="1">Uncharacterized protein</fullName>
    </submittedName>
</protein>
<dbReference type="EMBL" id="PTPZ01000008">
    <property type="protein sequence ID" value="PPZ90833.1"/>
    <property type="molecule type" value="Genomic_DNA"/>
</dbReference>
<sequence>MVKVKINTTNVQFNSEDITVVFPESPKVGDEICVLNFLPYNTEERESFKYELEKNHLSFNGIITKRFWFSNSPKDEPILLISVKMLND</sequence>
<dbReference type="Proteomes" id="UP000238565">
    <property type="component" value="Unassembled WGS sequence"/>
</dbReference>
<dbReference type="RefSeq" id="WP_104794327.1">
    <property type="nucleotide sequence ID" value="NZ_PTPZ01000008.1"/>
</dbReference>
<evidence type="ECO:0000313" key="2">
    <source>
        <dbReference type="Proteomes" id="UP000238565"/>
    </source>
</evidence>
<evidence type="ECO:0000313" key="1">
    <source>
        <dbReference type="EMBL" id="PPZ90833.1"/>
    </source>
</evidence>
<comment type="caution">
    <text evidence="1">The sequence shown here is derived from an EMBL/GenBank/DDBJ whole genome shotgun (WGS) entry which is preliminary data.</text>
</comment>
<accession>A0A2S7I2Q7</accession>
<gene>
    <name evidence="1" type="ORF">C3729_11730</name>
</gene>
<organism evidence="1 2">
    <name type="scientific">Cloacibacterium normanense</name>
    <dbReference type="NCBI Taxonomy" id="237258"/>
    <lineage>
        <taxon>Bacteria</taxon>
        <taxon>Pseudomonadati</taxon>
        <taxon>Bacteroidota</taxon>
        <taxon>Flavobacteriia</taxon>
        <taxon>Flavobacteriales</taxon>
        <taxon>Weeksellaceae</taxon>
    </lineage>
</organism>
<reference evidence="1 2" key="1">
    <citation type="submission" date="2018-02" db="EMBL/GenBank/DDBJ databases">
        <title>Draft genome sequence of bacterial isolates from marine environment.</title>
        <authorList>
            <person name="Singh S.K."/>
            <person name="Hill R."/>
            <person name="Major S."/>
            <person name="Cai H."/>
            <person name="Li Y."/>
        </authorList>
    </citation>
    <scope>NUCLEOTIDE SEQUENCE [LARGE SCALE GENOMIC DNA]</scope>
    <source>
        <strain evidence="1 2">IMET F</strain>
    </source>
</reference>
<name>A0A2S7I2Q7_9FLAO</name>